<feature type="compositionally biased region" description="Basic and acidic residues" evidence="1">
    <location>
        <begin position="149"/>
        <end position="161"/>
    </location>
</feature>
<evidence type="ECO:0000256" key="1">
    <source>
        <dbReference type="SAM" id="MobiDB-lite"/>
    </source>
</evidence>
<gene>
    <name evidence="2" type="ORF">FA13DRAFT_1720488</name>
</gene>
<sequence>MPDLSFNIWRVTASSLGPLTKIATSVCVAFKPQTAWHCPSTALLTNASVVIYRSPGTFEISTAQEGFQDLMGPNRHGPPQCRYRPQLATNSQAAYWSNPVEISRKLGCKRAARRSGQSRALGRRRGVWKGRGSVWGSVRGRGCENGNASEERPEMGERREV</sequence>
<proteinExistence type="predicted"/>
<reference evidence="2 3" key="1">
    <citation type="journal article" date="2019" name="Nat. Ecol. Evol.">
        <title>Megaphylogeny resolves global patterns of mushroom evolution.</title>
        <authorList>
            <person name="Varga T."/>
            <person name="Krizsan K."/>
            <person name="Foldi C."/>
            <person name="Dima B."/>
            <person name="Sanchez-Garcia M."/>
            <person name="Sanchez-Ramirez S."/>
            <person name="Szollosi G.J."/>
            <person name="Szarkandi J.G."/>
            <person name="Papp V."/>
            <person name="Albert L."/>
            <person name="Andreopoulos W."/>
            <person name="Angelini C."/>
            <person name="Antonin V."/>
            <person name="Barry K.W."/>
            <person name="Bougher N.L."/>
            <person name="Buchanan P."/>
            <person name="Buyck B."/>
            <person name="Bense V."/>
            <person name="Catcheside P."/>
            <person name="Chovatia M."/>
            <person name="Cooper J."/>
            <person name="Damon W."/>
            <person name="Desjardin D."/>
            <person name="Finy P."/>
            <person name="Geml J."/>
            <person name="Haridas S."/>
            <person name="Hughes K."/>
            <person name="Justo A."/>
            <person name="Karasinski D."/>
            <person name="Kautmanova I."/>
            <person name="Kiss B."/>
            <person name="Kocsube S."/>
            <person name="Kotiranta H."/>
            <person name="LaButti K.M."/>
            <person name="Lechner B.E."/>
            <person name="Liimatainen K."/>
            <person name="Lipzen A."/>
            <person name="Lukacs Z."/>
            <person name="Mihaltcheva S."/>
            <person name="Morgado L.N."/>
            <person name="Niskanen T."/>
            <person name="Noordeloos M.E."/>
            <person name="Ohm R.A."/>
            <person name="Ortiz-Santana B."/>
            <person name="Ovrebo C."/>
            <person name="Racz N."/>
            <person name="Riley R."/>
            <person name="Savchenko A."/>
            <person name="Shiryaev A."/>
            <person name="Soop K."/>
            <person name="Spirin V."/>
            <person name="Szebenyi C."/>
            <person name="Tomsovsky M."/>
            <person name="Tulloss R.E."/>
            <person name="Uehling J."/>
            <person name="Grigoriev I.V."/>
            <person name="Vagvolgyi C."/>
            <person name="Papp T."/>
            <person name="Martin F.M."/>
            <person name="Miettinen O."/>
            <person name="Hibbett D.S."/>
            <person name="Nagy L.G."/>
        </authorList>
    </citation>
    <scope>NUCLEOTIDE SEQUENCE [LARGE SCALE GENOMIC DNA]</scope>
    <source>
        <strain evidence="2 3">FP101781</strain>
    </source>
</reference>
<dbReference type="AlphaFoldDB" id="A0A4Y7S911"/>
<keyword evidence="3" id="KW-1185">Reference proteome</keyword>
<dbReference type="Proteomes" id="UP000298030">
    <property type="component" value="Unassembled WGS sequence"/>
</dbReference>
<name>A0A4Y7S911_COPMI</name>
<dbReference type="EMBL" id="QPFP01000295">
    <property type="protein sequence ID" value="TEB17862.1"/>
    <property type="molecule type" value="Genomic_DNA"/>
</dbReference>
<accession>A0A4Y7S911</accession>
<organism evidence="2 3">
    <name type="scientific">Coprinellus micaceus</name>
    <name type="common">Glistening ink-cap mushroom</name>
    <name type="synonym">Coprinus micaceus</name>
    <dbReference type="NCBI Taxonomy" id="71717"/>
    <lineage>
        <taxon>Eukaryota</taxon>
        <taxon>Fungi</taxon>
        <taxon>Dikarya</taxon>
        <taxon>Basidiomycota</taxon>
        <taxon>Agaricomycotina</taxon>
        <taxon>Agaricomycetes</taxon>
        <taxon>Agaricomycetidae</taxon>
        <taxon>Agaricales</taxon>
        <taxon>Agaricineae</taxon>
        <taxon>Psathyrellaceae</taxon>
        <taxon>Coprinellus</taxon>
    </lineage>
</organism>
<evidence type="ECO:0000313" key="3">
    <source>
        <dbReference type="Proteomes" id="UP000298030"/>
    </source>
</evidence>
<protein>
    <submittedName>
        <fullName evidence="2">Uncharacterized protein</fullName>
    </submittedName>
</protein>
<evidence type="ECO:0000313" key="2">
    <source>
        <dbReference type="EMBL" id="TEB17862.1"/>
    </source>
</evidence>
<comment type="caution">
    <text evidence="2">The sequence shown here is derived from an EMBL/GenBank/DDBJ whole genome shotgun (WGS) entry which is preliminary data.</text>
</comment>
<feature type="region of interest" description="Disordered" evidence="1">
    <location>
        <begin position="139"/>
        <end position="161"/>
    </location>
</feature>